<feature type="domain" description="GS beta-grasp" evidence="20">
    <location>
        <begin position="20"/>
        <end position="99"/>
    </location>
</feature>
<dbReference type="GO" id="GO:0022857">
    <property type="term" value="F:transmembrane transporter activity"/>
    <property type="evidence" value="ECO:0007669"/>
    <property type="project" value="InterPro"/>
</dbReference>
<feature type="transmembrane region" description="Helical" evidence="18">
    <location>
        <begin position="426"/>
        <end position="448"/>
    </location>
</feature>
<evidence type="ECO:0000256" key="12">
    <source>
        <dbReference type="ARBA" id="ARBA00022840"/>
    </source>
</evidence>
<dbReference type="InterPro" id="IPR036259">
    <property type="entry name" value="MFS_trans_sf"/>
</dbReference>
<evidence type="ECO:0000256" key="3">
    <source>
        <dbReference type="ARBA" id="ARBA00009897"/>
    </source>
</evidence>
<dbReference type="InterPro" id="IPR050292">
    <property type="entry name" value="Glutamine_Synthetase"/>
</dbReference>
<dbReference type="OrthoDB" id="4880700at2759"/>
<evidence type="ECO:0000256" key="8">
    <source>
        <dbReference type="ARBA" id="ARBA00022490"/>
    </source>
</evidence>
<dbReference type="Proteomes" id="UP000034112">
    <property type="component" value="Unassembled WGS sequence"/>
</dbReference>
<evidence type="ECO:0000256" key="6">
    <source>
        <dbReference type="ARBA" id="ARBA00021364"/>
    </source>
</evidence>
<protein>
    <recommendedName>
        <fullName evidence="6">Glutamine synthetase</fullName>
        <ecNumber evidence="5">6.3.1.2</ecNumber>
    </recommendedName>
    <alternativeName>
        <fullName evidence="15">Glutamate--ammonia ligase</fullName>
    </alternativeName>
</protein>
<evidence type="ECO:0000256" key="2">
    <source>
        <dbReference type="ARBA" id="ARBA00004496"/>
    </source>
</evidence>
<organism evidence="21 22">
    <name type="scientific">Trichoderma harzianum</name>
    <name type="common">Hypocrea lixii</name>
    <dbReference type="NCBI Taxonomy" id="5544"/>
    <lineage>
        <taxon>Eukaryota</taxon>
        <taxon>Fungi</taxon>
        <taxon>Dikarya</taxon>
        <taxon>Ascomycota</taxon>
        <taxon>Pezizomycotina</taxon>
        <taxon>Sordariomycetes</taxon>
        <taxon>Hypocreomycetidae</taxon>
        <taxon>Hypocreales</taxon>
        <taxon>Hypocreaceae</taxon>
        <taxon>Trichoderma</taxon>
    </lineage>
</organism>
<evidence type="ECO:0000256" key="10">
    <source>
        <dbReference type="ARBA" id="ARBA00022692"/>
    </source>
</evidence>
<reference evidence="22" key="1">
    <citation type="journal article" date="2015" name="Genome Announc.">
        <title>Draft whole-genome sequence of the biocontrol agent Trichoderma harzianum T6776.</title>
        <authorList>
            <person name="Baroncelli R."/>
            <person name="Piaggeschi G."/>
            <person name="Fiorini L."/>
            <person name="Bertolini E."/>
            <person name="Zapparata A."/>
            <person name="Pe M.E."/>
            <person name="Sarrocco S."/>
            <person name="Vannacci G."/>
        </authorList>
    </citation>
    <scope>NUCLEOTIDE SEQUENCE [LARGE SCALE GENOMIC DNA]</scope>
    <source>
        <strain evidence="22">T6776</strain>
    </source>
</reference>
<dbReference type="InterPro" id="IPR003663">
    <property type="entry name" value="Sugar/inositol_transpt"/>
</dbReference>
<keyword evidence="14 18" id="KW-0472">Membrane</keyword>
<accession>A0A0F9X2T4</accession>
<dbReference type="Gene3D" id="1.20.1250.20">
    <property type="entry name" value="MFS general substrate transporter like domains"/>
    <property type="match status" value="1"/>
</dbReference>
<dbReference type="GO" id="GO:0006542">
    <property type="term" value="P:glutamine biosynthetic process"/>
    <property type="evidence" value="ECO:0007669"/>
    <property type="project" value="InterPro"/>
</dbReference>
<comment type="similarity">
    <text evidence="3 17">Belongs to the glutamine synthetase family.</text>
</comment>
<feature type="transmembrane region" description="Helical" evidence="18">
    <location>
        <begin position="334"/>
        <end position="354"/>
    </location>
</feature>
<evidence type="ECO:0000259" key="20">
    <source>
        <dbReference type="PROSITE" id="PS51986"/>
    </source>
</evidence>
<dbReference type="PRINTS" id="PR00171">
    <property type="entry name" value="SUGRTRNSPORT"/>
</dbReference>
<evidence type="ECO:0000256" key="9">
    <source>
        <dbReference type="ARBA" id="ARBA00022598"/>
    </source>
</evidence>
<evidence type="ECO:0000256" key="1">
    <source>
        <dbReference type="ARBA" id="ARBA00004141"/>
    </source>
</evidence>
<feature type="transmembrane region" description="Helical" evidence="18">
    <location>
        <begin position="302"/>
        <end position="322"/>
    </location>
</feature>
<feature type="transmembrane region" description="Helical" evidence="18">
    <location>
        <begin position="487"/>
        <end position="510"/>
    </location>
</feature>
<dbReference type="InterPro" id="IPR036651">
    <property type="entry name" value="Gln_synt_N_sf"/>
</dbReference>
<dbReference type="PANTHER" id="PTHR20852:SF57">
    <property type="entry name" value="GLUTAMINE SYNTHETASE 2 CYTOPLASMIC"/>
    <property type="match status" value="1"/>
</dbReference>
<dbReference type="FunFam" id="3.30.590.10:FF:000011">
    <property type="entry name" value="Glutamine synthetase"/>
    <property type="match status" value="2"/>
</dbReference>
<evidence type="ECO:0000256" key="18">
    <source>
        <dbReference type="SAM" id="Phobius"/>
    </source>
</evidence>
<dbReference type="GO" id="GO:0016020">
    <property type="term" value="C:membrane"/>
    <property type="evidence" value="ECO:0007669"/>
    <property type="project" value="UniProtKB-SubCell"/>
</dbReference>
<name>A0A0F9X2T4_TRIHA</name>
<evidence type="ECO:0000256" key="7">
    <source>
        <dbReference type="ARBA" id="ARBA00022448"/>
    </source>
</evidence>
<evidence type="ECO:0000313" key="21">
    <source>
        <dbReference type="EMBL" id="KKO98979.1"/>
    </source>
</evidence>
<dbReference type="InterPro" id="IPR020846">
    <property type="entry name" value="MFS_dom"/>
</dbReference>
<dbReference type="SUPFAM" id="SSF55931">
    <property type="entry name" value="Glutamine synthetase/guanido kinase"/>
    <property type="match status" value="1"/>
</dbReference>
<feature type="transmembrane region" description="Helical" evidence="18">
    <location>
        <begin position="574"/>
        <end position="592"/>
    </location>
</feature>
<dbReference type="InterPro" id="IPR005828">
    <property type="entry name" value="MFS_sugar_transport-like"/>
</dbReference>
<evidence type="ECO:0000256" key="17">
    <source>
        <dbReference type="PROSITE-ProRule" id="PRU01330"/>
    </source>
</evidence>
<proteinExistence type="inferred from homology"/>
<evidence type="ECO:0000256" key="15">
    <source>
        <dbReference type="ARBA" id="ARBA00030668"/>
    </source>
</evidence>
<dbReference type="PANTHER" id="PTHR20852">
    <property type="entry name" value="GLUTAMINE SYNTHETASE"/>
    <property type="match status" value="1"/>
</dbReference>
<dbReference type="PROSITE" id="PS00216">
    <property type="entry name" value="SUGAR_TRANSPORT_1"/>
    <property type="match status" value="1"/>
</dbReference>
<dbReference type="InterPro" id="IPR014746">
    <property type="entry name" value="Gln_synth/guanido_kin_cat_dom"/>
</dbReference>
<dbReference type="InterPro" id="IPR005829">
    <property type="entry name" value="Sugar_transporter_CS"/>
</dbReference>
<dbReference type="EC" id="6.3.1.2" evidence="5"/>
<dbReference type="PROSITE" id="PS51986">
    <property type="entry name" value="GS_BETA_GRASP"/>
    <property type="match status" value="1"/>
</dbReference>
<comment type="subcellular location">
    <subcellularLocation>
        <location evidence="2">Cytoplasm</location>
    </subcellularLocation>
    <subcellularLocation>
        <location evidence="1">Membrane</location>
        <topology evidence="1">Multi-pass membrane protein</topology>
    </subcellularLocation>
</comment>
<sequence length="675" mass="76156">MASKKSIAEKYIHLDQRGRMIAEYVWIDAAGETRSKSRSLEEGIYTPDNLPLWNFDGSSTKQAPINNTDVYLRPCAVFADPIRRSPNIIVLAECWNADGTPNKFNFRHDCAKVMDAYAKHEPWFGLEQEYTLIGNDGRPFGWPTGGFPAPQGDYYCGVGYGKIVMRDIVESHYKACLLGDHLWIARFLLTKIAEDHGVKVSWHPKPVEGDWNGQGLHTNFSTKGMRDSGGMKLIEQAMERLGSDHSQCIEEYGDDNDKRLTGRHETGHIDMFSWGVADRSLFTSTGPLFLAELSRPETRGRILSFQQWSITWGALIMYYITFGTQYTNTEAVFRVPWAVQMFPALVLFVAVFFIPESPRWLASQDRWEEALDVVAGVHGQGNQQSPNVQAQYAEIRESMAISESQGEVKWAELIHPDNIRRISNGIFVHIWTQLSGNNALLYYIVYIFQMAGLTGNVKLIASSVQYIINVVFTLHAILFLDRIGRRPALIGGAFFMMIWLYSTAGVMAQYGHYVPGGFDGSSAVTWTMNDDAKSAKAAVIAFTYLLVATYSFTWAPISWCYPSEIYPIRLRGKAVSIATSANWILGFANNYYTPPAFQNIQWKTFIIFGTFNVVACLHAFFFFPETKRRSLEDIGELFASGVKPWKSSTLPKADGLHELVEEADKGKLQYEVNEV</sequence>
<dbReference type="SUPFAM" id="SSF103473">
    <property type="entry name" value="MFS general substrate transporter"/>
    <property type="match status" value="1"/>
</dbReference>
<dbReference type="AlphaFoldDB" id="A0A0F9X2T4"/>
<dbReference type="GO" id="GO:0005524">
    <property type="term" value="F:ATP binding"/>
    <property type="evidence" value="ECO:0007669"/>
    <property type="project" value="UniProtKB-KW"/>
</dbReference>
<evidence type="ECO:0000259" key="19">
    <source>
        <dbReference type="PROSITE" id="PS50850"/>
    </source>
</evidence>
<dbReference type="Gene3D" id="3.30.590.10">
    <property type="entry name" value="Glutamine synthetase/guanido kinase, catalytic domain"/>
    <property type="match status" value="2"/>
</dbReference>
<dbReference type="PROSITE" id="PS50850">
    <property type="entry name" value="MFS"/>
    <property type="match status" value="1"/>
</dbReference>
<evidence type="ECO:0000256" key="16">
    <source>
        <dbReference type="ARBA" id="ARBA00049436"/>
    </source>
</evidence>
<keyword evidence="10 18" id="KW-0812">Transmembrane</keyword>
<evidence type="ECO:0000256" key="5">
    <source>
        <dbReference type="ARBA" id="ARBA00012937"/>
    </source>
</evidence>
<dbReference type="Pfam" id="PF00083">
    <property type="entry name" value="Sugar_tr"/>
    <property type="match status" value="1"/>
</dbReference>
<comment type="similarity">
    <text evidence="4">Belongs to the major facilitator superfamily. Sugar transporter (TC 2.A.1.1) family.</text>
</comment>
<keyword evidence="7" id="KW-0813">Transport</keyword>
<evidence type="ECO:0000256" key="4">
    <source>
        <dbReference type="ARBA" id="ARBA00010992"/>
    </source>
</evidence>
<dbReference type="InterPro" id="IPR008147">
    <property type="entry name" value="Gln_synt_N"/>
</dbReference>
<feature type="transmembrane region" description="Helical" evidence="18">
    <location>
        <begin position="460"/>
        <end position="480"/>
    </location>
</feature>
<evidence type="ECO:0000256" key="11">
    <source>
        <dbReference type="ARBA" id="ARBA00022741"/>
    </source>
</evidence>
<dbReference type="SUPFAM" id="SSF54368">
    <property type="entry name" value="Glutamine synthetase, N-terminal domain"/>
    <property type="match status" value="1"/>
</dbReference>
<keyword evidence="8" id="KW-0963">Cytoplasm</keyword>
<dbReference type="EMBL" id="JOKZ01000367">
    <property type="protein sequence ID" value="KKO98979.1"/>
    <property type="molecule type" value="Genomic_DNA"/>
</dbReference>
<feature type="transmembrane region" description="Helical" evidence="18">
    <location>
        <begin position="604"/>
        <end position="623"/>
    </location>
</feature>
<keyword evidence="12" id="KW-0067">ATP-binding</keyword>
<dbReference type="GO" id="GO:0005737">
    <property type="term" value="C:cytoplasm"/>
    <property type="evidence" value="ECO:0007669"/>
    <property type="project" value="UniProtKB-SubCell"/>
</dbReference>
<evidence type="ECO:0000256" key="13">
    <source>
        <dbReference type="ARBA" id="ARBA00022989"/>
    </source>
</evidence>
<comment type="catalytic activity">
    <reaction evidence="16">
        <text>L-glutamate + NH4(+) + ATP = L-glutamine + ADP + phosphate + H(+)</text>
        <dbReference type="Rhea" id="RHEA:16169"/>
        <dbReference type="ChEBI" id="CHEBI:15378"/>
        <dbReference type="ChEBI" id="CHEBI:28938"/>
        <dbReference type="ChEBI" id="CHEBI:29985"/>
        <dbReference type="ChEBI" id="CHEBI:30616"/>
        <dbReference type="ChEBI" id="CHEBI:43474"/>
        <dbReference type="ChEBI" id="CHEBI:58359"/>
        <dbReference type="ChEBI" id="CHEBI:456216"/>
        <dbReference type="EC" id="6.3.1.2"/>
    </reaction>
</comment>
<evidence type="ECO:0000256" key="14">
    <source>
        <dbReference type="ARBA" id="ARBA00023136"/>
    </source>
</evidence>
<dbReference type="InterPro" id="IPR008146">
    <property type="entry name" value="Gln_synth_cat_dom"/>
</dbReference>
<dbReference type="Gene3D" id="3.10.20.70">
    <property type="entry name" value="Glutamine synthetase, N-terminal domain"/>
    <property type="match status" value="1"/>
</dbReference>
<dbReference type="SMART" id="SM01230">
    <property type="entry name" value="Gln-synt_C"/>
    <property type="match status" value="1"/>
</dbReference>
<comment type="caution">
    <text evidence="21">The sequence shown here is derived from an EMBL/GenBank/DDBJ whole genome shotgun (WGS) entry which is preliminary data.</text>
</comment>
<gene>
    <name evidence="21" type="ORF">THAR02_08916</name>
</gene>
<dbReference type="NCBIfam" id="TIGR00879">
    <property type="entry name" value="SP"/>
    <property type="match status" value="1"/>
</dbReference>
<keyword evidence="13 18" id="KW-1133">Transmembrane helix</keyword>
<dbReference type="GO" id="GO:0004356">
    <property type="term" value="F:glutamine synthetase activity"/>
    <property type="evidence" value="ECO:0007669"/>
    <property type="project" value="UniProtKB-EC"/>
</dbReference>
<keyword evidence="11" id="KW-0547">Nucleotide-binding</keyword>
<evidence type="ECO:0000313" key="22">
    <source>
        <dbReference type="Proteomes" id="UP000034112"/>
    </source>
</evidence>
<feature type="domain" description="Major facilitator superfamily (MFS) profile" evidence="19">
    <location>
        <begin position="167"/>
        <end position="627"/>
    </location>
</feature>
<keyword evidence="9" id="KW-0436">Ligase</keyword>
<feature type="transmembrane region" description="Helical" evidence="18">
    <location>
        <begin position="537"/>
        <end position="562"/>
    </location>
</feature>